<dbReference type="KEGG" id="hra:EI982_13020"/>
<evidence type="ECO:0000259" key="2">
    <source>
        <dbReference type="Pfam" id="PF07411"/>
    </source>
</evidence>
<reference evidence="3 4" key="1">
    <citation type="submission" date="2018-12" db="EMBL/GenBank/DDBJ databases">
        <title>Complete genome sequence of Haloplanus rallus MBLA0036.</title>
        <authorList>
            <person name="Nam Y.-d."/>
            <person name="Kang J."/>
            <person name="Chung W.-H."/>
            <person name="Park Y.S."/>
        </authorList>
    </citation>
    <scope>NUCLEOTIDE SEQUENCE [LARGE SCALE GENOMIC DNA]</scope>
    <source>
        <strain evidence="3 4">MBLA0036</strain>
    </source>
</reference>
<keyword evidence="4" id="KW-1185">Reference proteome</keyword>
<feature type="domain" description="DUF1508" evidence="2">
    <location>
        <begin position="39"/>
        <end position="83"/>
    </location>
</feature>
<evidence type="ECO:0000313" key="4">
    <source>
        <dbReference type="Proteomes" id="UP000428325"/>
    </source>
</evidence>
<proteinExistence type="predicted"/>
<dbReference type="SUPFAM" id="SSF160113">
    <property type="entry name" value="YegP-like"/>
    <property type="match status" value="1"/>
</dbReference>
<feature type="region of interest" description="Disordered" evidence="1">
    <location>
        <begin position="1"/>
        <end position="23"/>
    </location>
</feature>
<dbReference type="AlphaFoldDB" id="A0A6B9FH57"/>
<dbReference type="Gene3D" id="2.30.29.80">
    <property type="match status" value="1"/>
</dbReference>
<evidence type="ECO:0000256" key="1">
    <source>
        <dbReference type="SAM" id="MobiDB-lite"/>
    </source>
</evidence>
<dbReference type="InterPro" id="IPR036913">
    <property type="entry name" value="YegP-like_sf"/>
</dbReference>
<dbReference type="InterPro" id="IPR010879">
    <property type="entry name" value="DUF1508"/>
</dbReference>
<evidence type="ECO:0000313" key="3">
    <source>
        <dbReference type="EMBL" id="QGX96679.1"/>
    </source>
</evidence>
<gene>
    <name evidence="3" type="ORF">EI982_13020</name>
</gene>
<dbReference type="EMBL" id="CP034345">
    <property type="protein sequence ID" value="QGX96679.1"/>
    <property type="molecule type" value="Genomic_DNA"/>
</dbReference>
<dbReference type="Pfam" id="PF07411">
    <property type="entry name" value="DUF1508"/>
    <property type="match status" value="1"/>
</dbReference>
<name>A0A6B9FH57_9EURY</name>
<sequence>MLAVRPRTAGRGSSASSSFSPAALRRRCGRRASRWAASDWRWRLRHRNGNVLADGGEGYASRSGVHDAIEGVKRNAPGAETEE</sequence>
<dbReference type="Proteomes" id="UP000428325">
    <property type="component" value="Chromosome"/>
</dbReference>
<protein>
    <submittedName>
        <fullName evidence="3">DUF1508 domain-containing protein</fullName>
    </submittedName>
</protein>
<dbReference type="OrthoDB" id="108721at2157"/>
<organism evidence="3 4">
    <name type="scientific">Haloplanus rallus</name>
    <dbReference type="NCBI Taxonomy" id="1816183"/>
    <lineage>
        <taxon>Archaea</taxon>
        <taxon>Methanobacteriati</taxon>
        <taxon>Methanobacteriota</taxon>
        <taxon>Stenosarchaea group</taxon>
        <taxon>Halobacteria</taxon>
        <taxon>Halobacteriales</taxon>
        <taxon>Haloferacaceae</taxon>
        <taxon>Haloplanus</taxon>
    </lineage>
</organism>
<accession>A0A6B9FH57</accession>